<gene>
    <name evidence="1" type="ORF">FGU65_03590</name>
</gene>
<comment type="caution">
    <text evidence="1">The sequence shown here is derived from an EMBL/GenBank/DDBJ whole genome shotgun (WGS) entry which is preliminary data.</text>
</comment>
<proteinExistence type="predicted"/>
<sequence length="134" mass="15201">MTVVTTSRKPLPEVRSLARDLAFALQERFFSRGKMGLEEIFRENRTVLLVSSRRRAYFFELFVDGEPLVSIAVAGFSVDTRAGEIRRGLCTGNRALYDDLKEYLSVVYTDALDPRTLAFDGTQRKHYTLTVGEA</sequence>
<organism evidence="1 2">
    <name type="scientific">Methanoculleus frigidifontis</name>
    <dbReference type="NCBI Taxonomy" id="2584085"/>
    <lineage>
        <taxon>Archaea</taxon>
        <taxon>Methanobacteriati</taxon>
        <taxon>Methanobacteriota</taxon>
        <taxon>Stenosarchaea group</taxon>
        <taxon>Methanomicrobia</taxon>
        <taxon>Methanomicrobiales</taxon>
        <taxon>Methanomicrobiaceae</taxon>
        <taxon>Methanoculleus</taxon>
    </lineage>
</organism>
<dbReference type="RefSeq" id="WP_301663071.1">
    <property type="nucleotide sequence ID" value="NZ_VCYH01000002.1"/>
</dbReference>
<dbReference type="SUPFAM" id="SSF52954">
    <property type="entry name" value="Class II aaRS ABD-related"/>
    <property type="match status" value="1"/>
</dbReference>
<name>A0ABT8M7S5_9EURY</name>
<dbReference type="EMBL" id="VCYH01000002">
    <property type="protein sequence ID" value="MDN7023982.1"/>
    <property type="molecule type" value="Genomic_DNA"/>
</dbReference>
<accession>A0ABT8M7S5</accession>
<evidence type="ECO:0000313" key="2">
    <source>
        <dbReference type="Proteomes" id="UP001168338"/>
    </source>
</evidence>
<evidence type="ECO:0000313" key="1">
    <source>
        <dbReference type="EMBL" id="MDN7023982.1"/>
    </source>
</evidence>
<evidence type="ECO:0008006" key="3">
    <source>
        <dbReference type="Google" id="ProtNLM"/>
    </source>
</evidence>
<dbReference type="Gene3D" id="3.40.50.10480">
    <property type="entry name" value="Probable brix-domain ribosomal biogenesis protein"/>
    <property type="match status" value="1"/>
</dbReference>
<protein>
    <recommendedName>
        <fullName evidence="3">Brix domain-containing ribosomal biogenesis protein</fullName>
    </recommendedName>
</protein>
<dbReference type="Proteomes" id="UP001168338">
    <property type="component" value="Unassembled WGS sequence"/>
</dbReference>
<reference evidence="1" key="1">
    <citation type="submission" date="2019-05" db="EMBL/GenBank/DDBJ databases">
        <title>Methanoculleus sp. FWC-SCC1, a methanogenic archaeon isolated from deep marine cold seep.</title>
        <authorList>
            <person name="Chen Y.-W."/>
            <person name="Chen S.-C."/>
            <person name="Teng N.-H."/>
            <person name="Lai M.-C."/>
        </authorList>
    </citation>
    <scope>NUCLEOTIDE SEQUENCE</scope>
    <source>
        <strain evidence="1">FWC-SCC1</strain>
    </source>
</reference>
<keyword evidence="2" id="KW-1185">Reference proteome</keyword>